<proteinExistence type="predicted"/>
<dbReference type="Proteomes" id="UP000629619">
    <property type="component" value="Unassembled WGS sequence"/>
</dbReference>
<accession>A0A919N4A3</accession>
<protein>
    <submittedName>
        <fullName evidence="1">Uncharacterized protein</fullName>
    </submittedName>
</protein>
<comment type="caution">
    <text evidence="1">The sequence shown here is derived from an EMBL/GenBank/DDBJ whole genome shotgun (WGS) entry which is preliminary data.</text>
</comment>
<reference evidence="1" key="1">
    <citation type="submission" date="2021-01" db="EMBL/GenBank/DDBJ databases">
        <title>Whole genome shotgun sequence of Actinoplanes siamensis NBRC 109076.</title>
        <authorList>
            <person name="Komaki H."/>
            <person name="Tamura T."/>
        </authorList>
    </citation>
    <scope>NUCLEOTIDE SEQUENCE</scope>
    <source>
        <strain evidence="1">NBRC 109076</strain>
    </source>
</reference>
<name>A0A919N4A3_9ACTN</name>
<evidence type="ECO:0000313" key="1">
    <source>
        <dbReference type="EMBL" id="GIF04047.1"/>
    </source>
</evidence>
<organism evidence="1 2">
    <name type="scientific">Actinoplanes siamensis</name>
    <dbReference type="NCBI Taxonomy" id="1223317"/>
    <lineage>
        <taxon>Bacteria</taxon>
        <taxon>Bacillati</taxon>
        <taxon>Actinomycetota</taxon>
        <taxon>Actinomycetes</taxon>
        <taxon>Micromonosporales</taxon>
        <taxon>Micromonosporaceae</taxon>
        <taxon>Actinoplanes</taxon>
    </lineage>
</organism>
<evidence type="ECO:0000313" key="2">
    <source>
        <dbReference type="Proteomes" id="UP000629619"/>
    </source>
</evidence>
<dbReference type="EMBL" id="BOMW01000015">
    <property type="protein sequence ID" value="GIF04047.1"/>
    <property type="molecule type" value="Genomic_DNA"/>
</dbReference>
<dbReference type="AlphaFoldDB" id="A0A919N4A3"/>
<gene>
    <name evidence="1" type="ORF">Asi03nite_15850</name>
</gene>
<keyword evidence="2" id="KW-1185">Reference proteome</keyword>
<sequence>MVLGAGAPHVTGAAEAGAPGAVTRARAVASTARHFRRMVMYYLPDTSNGCASTFVKDNAAFRTVPARVISLVALLWLRAVRRRADLGQRALWRIPIVH</sequence>